<organism evidence="1">
    <name type="scientific">Guillardia theta (strain CCMP2712)</name>
    <name type="common">Cryptophyte</name>
    <dbReference type="NCBI Taxonomy" id="905079"/>
    <lineage>
        <taxon>Eukaryota</taxon>
        <taxon>Cryptophyceae</taxon>
        <taxon>Pyrenomonadales</taxon>
        <taxon>Geminigeraceae</taxon>
        <taxon>Guillardia</taxon>
    </lineage>
</organism>
<gene>
    <name evidence="1" type="ORF">GUITHDRAFT_143970</name>
</gene>
<dbReference type="GO" id="GO:0005737">
    <property type="term" value="C:cytoplasm"/>
    <property type="evidence" value="ECO:0007669"/>
    <property type="project" value="TreeGrafter"/>
</dbReference>
<dbReference type="HOGENOM" id="CLU_1535406_0_0_1"/>
<dbReference type="EMBL" id="JH993045">
    <property type="protein sequence ID" value="EKX38780.1"/>
    <property type="molecule type" value="Genomic_DNA"/>
</dbReference>
<evidence type="ECO:0000313" key="1">
    <source>
        <dbReference type="EMBL" id="EKX38780.1"/>
    </source>
</evidence>
<dbReference type="PaxDb" id="55529-EKX38780"/>
<evidence type="ECO:0000313" key="2">
    <source>
        <dbReference type="EnsemblProtists" id="EKX38780"/>
    </source>
</evidence>
<dbReference type="OrthoDB" id="496981at2759"/>
<dbReference type="Pfam" id="PF00300">
    <property type="entry name" value="His_Phos_1"/>
    <property type="match status" value="1"/>
</dbReference>
<sequence>MSSPMLRAIETAAPIAMALGIPCRVSPLACEVGGMYEWKDGKYLPAAGLSAAAIRERFPFCRTELLKQEGSWNELVGKETAEQNRERAEKFASWIKRRVVETPAEERGSPLIVVTHSDFLDLLLKALFSVSDTSKKFVFKVDNCSLTEVFLPIVFCEEGKEVPVLNYLNRNHHTM</sequence>
<evidence type="ECO:0000313" key="3">
    <source>
        <dbReference type="Proteomes" id="UP000011087"/>
    </source>
</evidence>
<dbReference type="InterPro" id="IPR029033">
    <property type="entry name" value="His_PPase_superfam"/>
</dbReference>
<dbReference type="KEGG" id="gtt:GUITHDRAFT_143970"/>
<dbReference type="EnsemblProtists" id="EKX38780">
    <property type="protein sequence ID" value="EKX38780"/>
    <property type="gene ID" value="GUITHDRAFT_143970"/>
</dbReference>
<evidence type="ECO:0008006" key="4">
    <source>
        <dbReference type="Google" id="ProtNLM"/>
    </source>
</evidence>
<dbReference type="AlphaFoldDB" id="L1ISJ7"/>
<accession>L1ISJ7</accession>
<dbReference type="InterPro" id="IPR050275">
    <property type="entry name" value="PGM_Phosphatase"/>
</dbReference>
<dbReference type="GO" id="GO:0016791">
    <property type="term" value="F:phosphatase activity"/>
    <property type="evidence" value="ECO:0007669"/>
    <property type="project" value="TreeGrafter"/>
</dbReference>
<dbReference type="RefSeq" id="XP_005825760.1">
    <property type="nucleotide sequence ID" value="XM_005825703.1"/>
</dbReference>
<proteinExistence type="predicted"/>
<dbReference type="SUPFAM" id="SSF53254">
    <property type="entry name" value="Phosphoglycerate mutase-like"/>
    <property type="match status" value="1"/>
</dbReference>
<name>L1ISJ7_GUITC</name>
<reference evidence="2" key="3">
    <citation type="submission" date="2016-03" db="UniProtKB">
        <authorList>
            <consortium name="EnsemblProtists"/>
        </authorList>
    </citation>
    <scope>IDENTIFICATION</scope>
</reference>
<keyword evidence="3" id="KW-1185">Reference proteome</keyword>
<dbReference type="PANTHER" id="PTHR48100:SF1">
    <property type="entry name" value="HISTIDINE PHOSPHATASE FAMILY PROTEIN-RELATED"/>
    <property type="match status" value="1"/>
</dbReference>
<dbReference type="Gene3D" id="3.40.50.1240">
    <property type="entry name" value="Phosphoglycerate mutase-like"/>
    <property type="match status" value="1"/>
</dbReference>
<dbReference type="PANTHER" id="PTHR48100">
    <property type="entry name" value="BROAD-SPECIFICITY PHOSPHATASE YOR283W-RELATED"/>
    <property type="match status" value="1"/>
</dbReference>
<dbReference type="Proteomes" id="UP000011087">
    <property type="component" value="Unassembled WGS sequence"/>
</dbReference>
<protein>
    <recommendedName>
        <fullName evidence="4">Phosphoglycerate mutase</fullName>
    </recommendedName>
</protein>
<dbReference type="GeneID" id="17295536"/>
<reference evidence="1 3" key="1">
    <citation type="journal article" date="2012" name="Nature">
        <title>Algal genomes reveal evolutionary mosaicism and the fate of nucleomorphs.</title>
        <authorList>
            <consortium name="DOE Joint Genome Institute"/>
            <person name="Curtis B.A."/>
            <person name="Tanifuji G."/>
            <person name="Burki F."/>
            <person name="Gruber A."/>
            <person name="Irimia M."/>
            <person name="Maruyama S."/>
            <person name="Arias M.C."/>
            <person name="Ball S.G."/>
            <person name="Gile G.H."/>
            <person name="Hirakawa Y."/>
            <person name="Hopkins J.F."/>
            <person name="Kuo A."/>
            <person name="Rensing S.A."/>
            <person name="Schmutz J."/>
            <person name="Symeonidi A."/>
            <person name="Elias M."/>
            <person name="Eveleigh R.J."/>
            <person name="Herman E.K."/>
            <person name="Klute M.J."/>
            <person name="Nakayama T."/>
            <person name="Obornik M."/>
            <person name="Reyes-Prieto A."/>
            <person name="Armbrust E.V."/>
            <person name="Aves S.J."/>
            <person name="Beiko R.G."/>
            <person name="Coutinho P."/>
            <person name="Dacks J.B."/>
            <person name="Durnford D.G."/>
            <person name="Fast N.M."/>
            <person name="Green B.R."/>
            <person name="Grisdale C.J."/>
            <person name="Hempel F."/>
            <person name="Henrissat B."/>
            <person name="Hoppner M.P."/>
            <person name="Ishida K."/>
            <person name="Kim E."/>
            <person name="Koreny L."/>
            <person name="Kroth P.G."/>
            <person name="Liu Y."/>
            <person name="Malik S.B."/>
            <person name="Maier U.G."/>
            <person name="McRose D."/>
            <person name="Mock T."/>
            <person name="Neilson J.A."/>
            <person name="Onodera N.T."/>
            <person name="Poole A.M."/>
            <person name="Pritham E.J."/>
            <person name="Richards T.A."/>
            <person name="Rocap G."/>
            <person name="Roy S.W."/>
            <person name="Sarai C."/>
            <person name="Schaack S."/>
            <person name="Shirato S."/>
            <person name="Slamovits C.H."/>
            <person name="Spencer D.F."/>
            <person name="Suzuki S."/>
            <person name="Worden A.Z."/>
            <person name="Zauner S."/>
            <person name="Barry K."/>
            <person name="Bell C."/>
            <person name="Bharti A.K."/>
            <person name="Crow J.A."/>
            <person name="Grimwood J."/>
            <person name="Kramer R."/>
            <person name="Lindquist E."/>
            <person name="Lucas S."/>
            <person name="Salamov A."/>
            <person name="McFadden G.I."/>
            <person name="Lane C.E."/>
            <person name="Keeling P.J."/>
            <person name="Gray M.W."/>
            <person name="Grigoriev I.V."/>
            <person name="Archibald J.M."/>
        </authorList>
    </citation>
    <scope>NUCLEOTIDE SEQUENCE</scope>
    <source>
        <strain evidence="1 3">CCMP2712</strain>
    </source>
</reference>
<reference evidence="3" key="2">
    <citation type="submission" date="2012-11" db="EMBL/GenBank/DDBJ databases">
        <authorList>
            <person name="Kuo A."/>
            <person name="Curtis B.A."/>
            <person name="Tanifuji G."/>
            <person name="Burki F."/>
            <person name="Gruber A."/>
            <person name="Irimia M."/>
            <person name="Maruyama S."/>
            <person name="Arias M.C."/>
            <person name="Ball S.G."/>
            <person name="Gile G.H."/>
            <person name="Hirakawa Y."/>
            <person name="Hopkins J.F."/>
            <person name="Rensing S.A."/>
            <person name="Schmutz J."/>
            <person name="Symeonidi A."/>
            <person name="Elias M."/>
            <person name="Eveleigh R.J."/>
            <person name="Herman E.K."/>
            <person name="Klute M.J."/>
            <person name="Nakayama T."/>
            <person name="Obornik M."/>
            <person name="Reyes-Prieto A."/>
            <person name="Armbrust E.V."/>
            <person name="Aves S.J."/>
            <person name="Beiko R.G."/>
            <person name="Coutinho P."/>
            <person name="Dacks J.B."/>
            <person name="Durnford D.G."/>
            <person name="Fast N.M."/>
            <person name="Green B.R."/>
            <person name="Grisdale C."/>
            <person name="Hempe F."/>
            <person name="Henrissat B."/>
            <person name="Hoppner M.P."/>
            <person name="Ishida K.-I."/>
            <person name="Kim E."/>
            <person name="Koreny L."/>
            <person name="Kroth P.G."/>
            <person name="Liu Y."/>
            <person name="Malik S.-B."/>
            <person name="Maier U.G."/>
            <person name="McRose D."/>
            <person name="Mock T."/>
            <person name="Neilson J.A."/>
            <person name="Onodera N.T."/>
            <person name="Poole A.M."/>
            <person name="Pritham E.J."/>
            <person name="Richards T.A."/>
            <person name="Rocap G."/>
            <person name="Roy S.W."/>
            <person name="Sarai C."/>
            <person name="Schaack S."/>
            <person name="Shirato S."/>
            <person name="Slamovits C.H."/>
            <person name="Spencer D.F."/>
            <person name="Suzuki S."/>
            <person name="Worden A.Z."/>
            <person name="Zauner S."/>
            <person name="Barry K."/>
            <person name="Bell C."/>
            <person name="Bharti A.K."/>
            <person name="Crow J.A."/>
            <person name="Grimwood J."/>
            <person name="Kramer R."/>
            <person name="Lindquist E."/>
            <person name="Lucas S."/>
            <person name="Salamov A."/>
            <person name="McFadden G.I."/>
            <person name="Lane C.E."/>
            <person name="Keeling P.J."/>
            <person name="Gray M.W."/>
            <person name="Grigoriev I.V."/>
            <person name="Archibald J.M."/>
        </authorList>
    </citation>
    <scope>NUCLEOTIDE SEQUENCE</scope>
    <source>
        <strain evidence="3">CCMP2712</strain>
    </source>
</reference>
<dbReference type="InterPro" id="IPR013078">
    <property type="entry name" value="His_Pase_superF_clade-1"/>
</dbReference>